<name>A0A5B8T5D4_LEUPS</name>
<dbReference type="EMBL" id="JARGDN010000002">
    <property type="protein sequence ID" value="MDG9733019.1"/>
    <property type="molecule type" value="Genomic_DNA"/>
</dbReference>
<evidence type="ECO:0000256" key="1">
    <source>
        <dbReference type="ARBA" id="ARBA00006525"/>
    </source>
</evidence>
<dbReference type="SUPFAM" id="SSF102405">
    <property type="entry name" value="MCP/YpsA-like"/>
    <property type="match status" value="1"/>
</dbReference>
<dbReference type="RefSeq" id="WP_010278377.1">
    <property type="nucleotide sequence ID" value="NZ_CP042383.1"/>
</dbReference>
<organism evidence="4 5">
    <name type="scientific">Leuconostoc pseudomesenteroides</name>
    <dbReference type="NCBI Taxonomy" id="33968"/>
    <lineage>
        <taxon>Bacteria</taxon>
        <taxon>Bacillati</taxon>
        <taxon>Bacillota</taxon>
        <taxon>Bacilli</taxon>
        <taxon>Lactobacillales</taxon>
        <taxon>Lactobacillaceae</taxon>
        <taxon>Leuconostoc</taxon>
    </lineage>
</organism>
<dbReference type="NCBIfam" id="TIGR00732">
    <property type="entry name" value="dprA"/>
    <property type="match status" value="1"/>
</dbReference>
<evidence type="ECO:0000313" key="3">
    <source>
        <dbReference type="EMBL" id="MDG9733019.1"/>
    </source>
</evidence>
<evidence type="ECO:0000313" key="4">
    <source>
        <dbReference type="EMBL" id="QEA42203.1"/>
    </source>
</evidence>
<dbReference type="InterPro" id="IPR057666">
    <property type="entry name" value="DrpA_SLOG"/>
</dbReference>
<evidence type="ECO:0000259" key="2">
    <source>
        <dbReference type="Pfam" id="PF02481"/>
    </source>
</evidence>
<dbReference type="EMBL" id="CP042383">
    <property type="protein sequence ID" value="QEA42203.1"/>
    <property type="molecule type" value="Genomic_DNA"/>
</dbReference>
<sequence length="289" mass="31405">MQLKQFLLAIHLTRGIGRAAEAKIIYAIANDLESTHYPWSLNEVFSVIENYQQADNIKSSYHLACNQAETMASDFLTYFDDAYPPQLKEIYEPPLILFYVGNLAALRLPNVAVVGTRTATPYGLAVMRHLLPEVVKSGIAVVSGLAKGIDVMAHQITFANSGVPIAVIGTGIDMTYPAQNQALQQQIGQQGLLLSEYPPGTGPQRSHFPARNRIIAGLSSATLVVEAQQKSGSLITANLALQNNREVMVVPGSIFSENSLGANELLRFGAKMVTKSTDIMESIQLFDTI</sequence>
<proteinExistence type="inferred from homology"/>
<accession>A0A5B8T5D4</accession>
<evidence type="ECO:0000313" key="6">
    <source>
        <dbReference type="Proteomes" id="UP001529201"/>
    </source>
</evidence>
<dbReference type="Pfam" id="PF02481">
    <property type="entry name" value="DNA_processg_A"/>
    <property type="match status" value="1"/>
</dbReference>
<dbReference type="InterPro" id="IPR003488">
    <property type="entry name" value="DprA"/>
</dbReference>
<dbReference type="GO" id="GO:0009294">
    <property type="term" value="P:DNA-mediated transformation"/>
    <property type="evidence" value="ECO:0007669"/>
    <property type="project" value="InterPro"/>
</dbReference>
<reference evidence="4 5" key="1">
    <citation type="submission" date="2019-06" db="EMBL/GenBank/DDBJ databases">
        <title>Genome analyses of bacteria isolated from kimchi.</title>
        <authorList>
            <person name="Lee S."/>
            <person name="Ahn S."/>
            <person name="Roh S."/>
        </authorList>
    </citation>
    <scope>NUCLEOTIDE SEQUENCE [LARGE SCALE GENOMIC DNA]</scope>
    <source>
        <strain evidence="4 5">CBA3630</strain>
    </source>
</reference>
<dbReference type="Proteomes" id="UP000321296">
    <property type="component" value="Chromosome"/>
</dbReference>
<feature type="domain" description="Smf/DprA SLOG" evidence="2">
    <location>
        <begin position="75"/>
        <end position="283"/>
    </location>
</feature>
<dbReference type="AlphaFoldDB" id="A0A5B8T5D4"/>
<comment type="similarity">
    <text evidence="1">Belongs to the DprA/Smf family.</text>
</comment>
<protein>
    <submittedName>
        <fullName evidence="3">DNA-processing protein DprA</fullName>
    </submittedName>
    <submittedName>
        <fullName evidence="4">DNA-protecting protein DprA</fullName>
    </submittedName>
</protein>
<dbReference type="Gene3D" id="3.40.50.450">
    <property type="match status" value="1"/>
</dbReference>
<dbReference type="Proteomes" id="UP001529201">
    <property type="component" value="Unassembled WGS sequence"/>
</dbReference>
<dbReference type="PANTHER" id="PTHR43022">
    <property type="entry name" value="PROTEIN SMF"/>
    <property type="match status" value="1"/>
</dbReference>
<dbReference type="PANTHER" id="PTHR43022:SF1">
    <property type="entry name" value="PROTEIN SMF"/>
    <property type="match status" value="1"/>
</dbReference>
<dbReference type="KEGG" id="lpse:FGL85_06640"/>
<dbReference type="GeneID" id="64344541"/>
<gene>
    <name evidence="4" type="primary">dprA</name>
    <name evidence="4" type="ORF">FGL85_06640</name>
    <name evidence="3" type="ORF">P1N92_02660</name>
</gene>
<evidence type="ECO:0000313" key="5">
    <source>
        <dbReference type="Proteomes" id="UP000321296"/>
    </source>
</evidence>
<keyword evidence="6" id="KW-1185">Reference proteome</keyword>
<reference evidence="3 6" key="2">
    <citation type="submission" date="2023-02" db="EMBL/GenBank/DDBJ databases">
        <title>Antimicrobial susceptibility testing and tentative epidemiological cut-off values for Lactobacillaceae family species intended for ingestion.</title>
        <authorList>
            <person name="Noehr-Meldgaard K."/>
            <person name="Struve C."/>
            <person name="Ingmer H."/>
            <person name="Koza A."/>
            <person name="Al-Nakeeb K."/>
            <person name="Agersoe Y."/>
        </authorList>
    </citation>
    <scope>NUCLEOTIDE SEQUENCE [LARGE SCALE GENOMIC DNA]</scope>
    <source>
        <strain evidence="3 6">DSM 20193</strain>
    </source>
</reference>